<dbReference type="EMBL" id="FN648291">
    <property type="protein sequence ID" value="CBJ26030.1"/>
    <property type="molecule type" value="Genomic_DNA"/>
</dbReference>
<dbReference type="EMBL" id="FN649727">
    <property type="protein sequence ID" value="CBJ26030.1"/>
    <property type="molecule type" value="Genomic_DNA"/>
</dbReference>
<accession>D7FNL9</accession>
<sequence>MRPSWLLYLLPLASRGGLAFVLPAASPLHVASGSTLLQVNAPCSWSPPIPADPADATRAIARPSVAHRQHFYALRMMAKNTPPTGKTNYRRPSAAIERGGGFFVPGLEGFKARFVLGVVILGLLSLEGFAPPGMTIFQLVSKLLAGLAGVSLFAQALLDQQKERALEMRREAIAAAPASAGGPGMDTAAGEGQVAFFDSAALGSDLEAKVMWAADIALQLTAACSFVMFSDGEVLARVGATGGESDASDTVAAAFKQATAAAAAAAAAQTGEQETGSPSAAVVNRSANGDDNDALMQLLPSACRQGVLCRVSCPSSGRGDGGGDLVVLLGSTLAGATVLSGMDGAWFERVCAFLALGPAAVGTGKR</sequence>
<keyword evidence="1" id="KW-0732">Signal</keyword>
<evidence type="ECO:0000256" key="1">
    <source>
        <dbReference type="SAM" id="SignalP"/>
    </source>
</evidence>
<dbReference type="AlphaFoldDB" id="D7FNL9"/>
<reference evidence="2 3" key="1">
    <citation type="journal article" date="2010" name="Nature">
        <title>The Ectocarpus genome and the independent evolution of multicellularity in brown algae.</title>
        <authorList>
            <person name="Cock J.M."/>
            <person name="Sterck L."/>
            <person name="Rouze P."/>
            <person name="Scornet D."/>
            <person name="Allen A.E."/>
            <person name="Amoutzias G."/>
            <person name="Anthouard V."/>
            <person name="Artiguenave F."/>
            <person name="Aury J.M."/>
            <person name="Badger J.H."/>
            <person name="Beszteri B."/>
            <person name="Billiau K."/>
            <person name="Bonnet E."/>
            <person name="Bothwell J.H."/>
            <person name="Bowler C."/>
            <person name="Boyen C."/>
            <person name="Brownlee C."/>
            <person name="Carrano C.J."/>
            <person name="Charrier B."/>
            <person name="Cho G.Y."/>
            <person name="Coelho S.M."/>
            <person name="Collen J."/>
            <person name="Corre E."/>
            <person name="Da Silva C."/>
            <person name="Delage L."/>
            <person name="Delaroque N."/>
            <person name="Dittami S.M."/>
            <person name="Doulbeau S."/>
            <person name="Elias M."/>
            <person name="Farnham G."/>
            <person name="Gachon C.M."/>
            <person name="Gschloessl B."/>
            <person name="Heesch S."/>
            <person name="Jabbari K."/>
            <person name="Jubin C."/>
            <person name="Kawai H."/>
            <person name="Kimura K."/>
            <person name="Kloareg B."/>
            <person name="Kupper F.C."/>
            <person name="Lang D."/>
            <person name="Le Bail A."/>
            <person name="Leblanc C."/>
            <person name="Lerouge P."/>
            <person name="Lohr M."/>
            <person name="Lopez P.J."/>
            <person name="Martens C."/>
            <person name="Maumus F."/>
            <person name="Michel G."/>
            <person name="Miranda-Saavedra D."/>
            <person name="Morales J."/>
            <person name="Moreau H."/>
            <person name="Motomura T."/>
            <person name="Nagasato C."/>
            <person name="Napoli C.A."/>
            <person name="Nelson D.R."/>
            <person name="Nyvall-Collen P."/>
            <person name="Peters A.F."/>
            <person name="Pommier C."/>
            <person name="Potin P."/>
            <person name="Poulain J."/>
            <person name="Quesneville H."/>
            <person name="Read B."/>
            <person name="Rensing S.A."/>
            <person name="Ritter A."/>
            <person name="Rousvoal S."/>
            <person name="Samanta M."/>
            <person name="Samson G."/>
            <person name="Schroeder D.C."/>
            <person name="Segurens B."/>
            <person name="Strittmatter M."/>
            <person name="Tonon T."/>
            <person name="Tregear J.W."/>
            <person name="Valentin K."/>
            <person name="von Dassow P."/>
            <person name="Yamagishi T."/>
            <person name="Van de Peer Y."/>
            <person name="Wincker P."/>
        </authorList>
    </citation>
    <scope>NUCLEOTIDE SEQUENCE [LARGE SCALE GENOMIC DNA]</scope>
    <source>
        <strain evidence="3">Ec32 / CCAP1310/4</strain>
    </source>
</reference>
<keyword evidence="3" id="KW-1185">Reference proteome</keyword>
<dbReference type="InParanoid" id="D7FNL9"/>
<dbReference type="eggNOG" id="ENOG502SFT0">
    <property type="taxonomic scope" value="Eukaryota"/>
</dbReference>
<evidence type="ECO:0000313" key="3">
    <source>
        <dbReference type="Proteomes" id="UP000002630"/>
    </source>
</evidence>
<proteinExistence type="predicted"/>
<organism evidence="2 3">
    <name type="scientific">Ectocarpus siliculosus</name>
    <name type="common">Brown alga</name>
    <name type="synonym">Conferva siliculosa</name>
    <dbReference type="NCBI Taxonomy" id="2880"/>
    <lineage>
        <taxon>Eukaryota</taxon>
        <taxon>Sar</taxon>
        <taxon>Stramenopiles</taxon>
        <taxon>Ochrophyta</taxon>
        <taxon>PX clade</taxon>
        <taxon>Phaeophyceae</taxon>
        <taxon>Ectocarpales</taxon>
        <taxon>Ectocarpaceae</taxon>
        <taxon>Ectocarpus</taxon>
    </lineage>
</organism>
<feature type="signal peptide" evidence="1">
    <location>
        <begin position="1"/>
        <end position="19"/>
    </location>
</feature>
<feature type="chain" id="PRO_5003095354" evidence="1">
    <location>
        <begin position="20"/>
        <end position="366"/>
    </location>
</feature>
<evidence type="ECO:0000313" key="2">
    <source>
        <dbReference type="EMBL" id="CBJ26030.1"/>
    </source>
</evidence>
<dbReference type="OrthoDB" id="207292at2759"/>
<protein>
    <submittedName>
        <fullName evidence="2">Uncharacterized protein</fullName>
    </submittedName>
</protein>
<dbReference type="OMA" id="HETVERC"/>
<gene>
    <name evidence="2" type="ORF">Esi_0018_0112</name>
</gene>
<dbReference type="Proteomes" id="UP000002630">
    <property type="component" value="Linkage Group LG02"/>
</dbReference>
<name>D7FNL9_ECTSI</name>